<feature type="signal peptide" evidence="1">
    <location>
        <begin position="1"/>
        <end position="15"/>
    </location>
</feature>
<dbReference type="AlphaFoldDB" id="A0A915CRC4"/>
<keyword evidence="1" id="KW-0732">Signal</keyword>
<keyword evidence="2" id="KW-1185">Reference proteome</keyword>
<evidence type="ECO:0000256" key="1">
    <source>
        <dbReference type="SAM" id="SignalP"/>
    </source>
</evidence>
<evidence type="ECO:0000313" key="3">
    <source>
        <dbReference type="WBParaSite" id="jg11792"/>
    </source>
</evidence>
<dbReference type="Proteomes" id="UP000887574">
    <property type="component" value="Unplaced"/>
</dbReference>
<dbReference type="Gene3D" id="3.40.50.2300">
    <property type="match status" value="1"/>
</dbReference>
<organism evidence="2 3">
    <name type="scientific">Ditylenchus dipsaci</name>
    <dbReference type="NCBI Taxonomy" id="166011"/>
    <lineage>
        <taxon>Eukaryota</taxon>
        <taxon>Metazoa</taxon>
        <taxon>Ecdysozoa</taxon>
        <taxon>Nematoda</taxon>
        <taxon>Chromadorea</taxon>
        <taxon>Rhabditida</taxon>
        <taxon>Tylenchina</taxon>
        <taxon>Tylenchomorpha</taxon>
        <taxon>Sphaerularioidea</taxon>
        <taxon>Anguinidae</taxon>
        <taxon>Anguininae</taxon>
        <taxon>Ditylenchus</taxon>
    </lineage>
</organism>
<sequence>MHFFLLLLFFPLIHSKVRLGLIESESSLIAVCRQAIDDAKQAGKCTSDTVEIVNGSGCVVGKLAVGTASAAEMIVTSQSSQQSSRASQFASGGPIEALVASRCSEESREISRLAFFWKVPVINRIGSGSPLLFDNAYFPTVVQIVDLSIVAMDRL</sequence>
<evidence type="ECO:0000313" key="2">
    <source>
        <dbReference type="Proteomes" id="UP000887574"/>
    </source>
</evidence>
<feature type="chain" id="PRO_5037938925" evidence="1">
    <location>
        <begin position="16"/>
        <end position="155"/>
    </location>
</feature>
<reference evidence="3" key="1">
    <citation type="submission" date="2022-11" db="UniProtKB">
        <authorList>
            <consortium name="WormBaseParasite"/>
        </authorList>
    </citation>
    <scope>IDENTIFICATION</scope>
</reference>
<name>A0A915CRC4_9BILA</name>
<accession>A0A915CRC4</accession>
<dbReference type="WBParaSite" id="jg11792">
    <property type="protein sequence ID" value="jg11792"/>
    <property type="gene ID" value="jg11792"/>
</dbReference>
<protein>
    <submittedName>
        <fullName evidence="3">Uncharacterized protein</fullName>
    </submittedName>
</protein>
<proteinExistence type="predicted"/>